<dbReference type="Pfam" id="PF04752">
    <property type="entry name" value="ChaC"/>
    <property type="match status" value="1"/>
</dbReference>
<reference evidence="7 8" key="1">
    <citation type="submission" date="2015-04" db="EMBL/GenBank/DDBJ databases">
        <authorList>
            <person name="Syromyatnikov M.Y."/>
            <person name="Popov V.N."/>
        </authorList>
    </citation>
    <scope>NUCLEOTIDE SEQUENCE [LARGE SCALE GENOMIC DNA]</scope>
</reference>
<dbReference type="InterPro" id="IPR006840">
    <property type="entry name" value="ChaC"/>
</dbReference>
<dbReference type="STRING" id="568069.A0A1J1IG56"/>
<dbReference type="Gene3D" id="3.10.490.10">
    <property type="entry name" value="Gamma-glutamyl cyclotransferase-like"/>
    <property type="match status" value="1"/>
</dbReference>
<dbReference type="EC" id="4.3.2.7" evidence="2"/>
<dbReference type="PANTHER" id="PTHR12192">
    <property type="entry name" value="CATION TRANSPORT PROTEIN CHAC-RELATED"/>
    <property type="match status" value="1"/>
</dbReference>
<proteinExistence type="inferred from homology"/>
<dbReference type="EMBL" id="CVRI01000050">
    <property type="protein sequence ID" value="CRK99239.1"/>
    <property type="molecule type" value="Genomic_DNA"/>
</dbReference>
<comment type="function">
    <text evidence="5">Catalyzes the cleavage of glutathione into 5-oxo-L-proline and a Cys-Gly dipeptide. Acts specifically on glutathione, but not on other gamma-glutamyl peptides.</text>
</comment>
<keyword evidence="3" id="KW-0456">Lyase</keyword>
<dbReference type="GO" id="GO:0006751">
    <property type="term" value="P:glutathione catabolic process"/>
    <property type="evidence" value="ECO:0007669"/>
    <property type="project" value="InterPro"/>
</dbReference>
<dbReference type="SUPFAM" id="SSF110857">
    <property type="entry name" value="Gamma-glutamyl cyclotransferase-like"/>
    <property type="match status" value="1"/>
</dbReference>
<dbReference type="AlphaFoldDB" id="A0A1J1IG56"/>
<evidence type="ECO:0000256" key="4">
    <source>
        <dbReference type="ARBA" id="ARBA00043195"/>
    </source>
</evidence>
<accession>A0A1J1IG56</accession>
<protein>
    <recommendedName>
        <fullName evidence="2">glutathione-specific gamma-glutamylcyclotransferase</fullName>
        <ecNumber evidence="2">4.3.2.7</ecNumber>
    </recommendedName>
    <alternativeName>
        <fullName evidence="4">Cation transport regulator-like protein 2</fullName>
    </alternativeName>
</protein>
<comment type="catalytic activity">
    <reaction evidence="6">
        <text>glutathione = L-cysteinylglycine + 5-oxo-L-proline</text>
        <dbReference type="Rhea" id="RHEA:47724"/>
        <dbReference type="ChEBI" id="CHEBI:57925"/>
        <dbReference type="ChEBI" id="CHEBI:58402"/>
        <dbReference type="ChEBI" id="CHEBI:61694"/>
        <dbReference type="EC" id="4.3.2.7"/>
    </reaction>
</comment>
<dbReference type="GO" id="GO:0005737">
    <property type="term" value="C:cytoplasm"/>
    <property type="evidence" value="ECO:0007669"/>
    <property type="project" value="TreeGrafter"/>
</dbReference>
<sequence>MNNPELWVFGYGSLVWKNNDFEFELKKAGHIKGFLRRFYQNSIDHRGIPERPGRVVTLVKANDDEAKVFGMGYKIANDRIDKVLHHLDYREKNGYIRYETLFYPFDETEAKSTIVYVANEENPSWNRNHNLKDIACQIYEAVGPSGKNIEYVYNLCDAMRQYFHNIKDDHLDELEKLLKNLEKGDSKILRRLSQEG</sequence>
<evidence type="ECO:0000256" key="6">
    <source>
        <dbReference type="ARBA" id="ARBA00048073"/>
    </source>
</evidence>
<dbReference type="InterPro" id="IPR013024">
    <property type="entry name" value="GGCT-like"/>
</dbReference>
<keyword evidence="8" id="KW-1185">Reference proteome</keyword>
<evidence type="ECO:0000256" key="5">
    <source>
        <dbReference type="ARBA" id="ARBA00045227"/>
    </source>
</evidence>
<gene>
    <name evidence="7" type="ORF">CLUMA_CG012645</name>
</gene>
<dbReference type="OrthoDB" id="1933483at2759"/>
<dbReference type="PANTHER" id="PTHR12192:SF2">
    <property type="entry name" value="GLUTATHIONE-SPECIFIC GAMMA-GLUTAMYLCYCLOTRANSFERASE 2"/>
    <property type="match status" value="1"/>
</dbReference>
<evidence type="ECO:0000313" key="7">
    <source>
        <dbReference type="EMBL" id="CRK99239.1"/>
    </source>
</evidence>
<comment type="similarity">
    <text evidence="1">Belongs to the gamma-glutamylcyclotransferase family. ChaC subfamily.</text>
</comment>
<evidence type="ECO:0000256" key="2">
    <source>
        <dbReference type="ARBA" id="ARBA00012344"/>
    </source>
</evidence>
<evidence type="ECO:0000256" key="1">
    <source>
        <dbReference type="ARBA" id="ARBA00009662"/>
    </source>
</evidence>
<dbReference type="Proteomes" id="UP000183832">
    <property type="component" value="Unassembled WGS sequence"/>
</dbReference>
<dbReference type="GO" id="GO:0061928">
    <property type="term" value="F:glutathione specific gamma-glutamylcyclotransferase activity"/>
    <property type="evidence" value="ECO:0007669"/>
    <property type="project" value="UniProtKB-EC"/>
</dbReference>
<name>A0A1J1IG56_9DIPT</name>
<dbReference type="CDD" id="cd06661">
    <property type="entry name" value="GGCT_like"/>
    <property type="match status" value="1"/>
</dbReference>
<evidence type="ECO:0000256" key="3">
    <source>
        <dbReference type="ARBA" id="ARBA00023239"/>
    </source>
</evidence>
<evidence type="ECO:0000313" key="8">
    <source>
        <dbReference type="Proteomes" id="UP000183832"/>
    </source>
</evidence>
<organism evidence="7 8">
    <name type="scientific">Clunio marinus</name>
    <dbReference type="NCBI Taxonomy" id="568069"/>
    <lineage>
        <taxon>Eukaryota</taxon>
        <taxon>Metazoa</taxon>
        <taxon>Ecdysozoa</taxon>
        <taxon>Arthropoda</taxon>
        <taxon>Hexapoda</taxon>
        <taxon>Insecta</taxon>
        <taxon>Pterygota</taxon>
        <taxon>Neoptera</taxon>
        <taxon>Endopterygota</taxon>
        <taxon>Diptera</taxon>
        <taxon>Nematocera</taxon>
        <taxon>Chironomoidea</taxon>
        <taxon>Chironomidae</taxon>
        <taxon>Clunio</taxon>
    </lineage>
</organism>
<dbReference type="InterPro" id="IPR036568">
    <property type="entry name" value="GGCT-like_sf"/>
</dbReference>